<keyword evidence="2" id="KW-1185">Reference proteome</keyword>
<dbReference type="EMBL" id="NOKA02000128">
    <property type="protein sequence ID" value="RDY26896.1"/>
    <property type="molecule type" value="Genomic_DNA"/>
</dbReference>
<evidence type="ECO:0000313" key="1">
    <source>
        <dbReference type="EMBL" id="RDY26896.1"/>
    </source>
</evidence>
<dbReference type="AlphaFoldDB" id="A0A371J2L2"/>
<dbReference type="RefSeq" id="WP_094375965.1">
    <property type="nucleotide sequence ID" value="NZ_NOKA02000128.1"/>
</dbReference>
<dbReference type="Proteomes" id="UP000216411">
    <property type="component" value="Unassembled WGS sequence"/>
</dbReference>
<reference evidence="1 2" key="1">
    <citation type="journal article" date="2017" name="Genome Announc.">
        <title>Draft Genome Sequence of a Sporulating and Motile Strain of Lachnotalea glycerini Isolated from Water in Quebec City, Canada.</title>
        <authorList>
            <person name="Maheux A.F."/>
            <person name="Boudreau D.K."/>
            <person name="Berube E."/>
            <person name="Boissinot M."/>
            <person name="Raymond F."/>
            <person name="Brodeur S."/>
            <person name="Corbeil J."/>
            <person name="Isabel S."/>
            <person name="Omar R.F."/>
            <person name="Bergeron M.G."/>
        </authorList>
    </citation>
    <scope>NUCLEOTIDE SEQUENCE [LARGE SCALE GENOMIC DNA]</scope>
    <source>
        <strain evidence="1 2">CCRI-19302</strain>
    </source>
</reference>
<protein>
    <recommendedName>
        <fullName evidence="3">SMI1/KNR4 family protein</fullName>
    </recommendedName>
</protein>
<dbReference type="PANTHER" id="PTHR32011">
    <property type="entry name" value="OS08G0472400 PROTEIN"/>
    <property type="match status" value="1"/>
</dbReference>
<organism evidence="1 2">
    <name type="scientific">Lachnotalea glycerini</name>
    <dbReference type="NCBI Taxonomy" id="1763509"/>
    <lineage>
        <taxon>Bacteria</taxon>
        <taxon>Bacillati</taxon>
        <taxon>Bacillota</taxon>
        <taxon>Clostridia</taxon>
        <taxon>Lachnospirales</taxon>
        <taxon>Lachnospiraceae</taxon>
        <taxon>Lachnotalea</taxon>
    </lineage>
</organism>
<gene>
    <name evidence="1" type="ORF">CG710_021325</name>
</gene>
<name>A0A371J2L2_9FIRM</name>
<dbReference type="PANTHER" id="PTHR32011:SF2">
    <property type="entry name" value="OS08G0472400 PROTEIN"/>
    <property type="match status" value="1"/>
</dbReference>
<sequence length="181" mass="21569">MYKKLISFLKEKGVIIEKGLSKSDIIYIEKEYEISFPEEWKQLYSIGLPISKGFYNWRNNSSENIKYIKEIINTPVMELSENTDDIDWCEEWGEEPTEIEKRRKIINEKLRSAPKIIPIYSHRYLACIETKQNPIFSICGTDVVYYGENLLSYFEIEFGSKEYNTMNYENISYIPFWSDMI</sequence>
<comment type="caution">
    <text evidence="1">The sequence shown here is derived from an EMBL/GenBank/DDBJ whole genome shotgun (WGS) entry which is preliminary data.</text>
</comment>
<dbReference type="OrthoDB" id="264195at2"/>
<evidence type="ECO:0008006" key="3">
    <source>
        <dbReference type="Google" id="ProtNLM"/>
    </source>
</evidence>
<evidence type="ECO:0000313" key="2">
    <source>
        <dbReference type="Proteomes" id="UP000216411"/>
    </source>
</evidence>
<accession>A0A371J2L2</accession>
<proteinExistence type="predicted"/>